<evidence type="ECO:0000313" key="3">
    <source>
        <dbReference type="EMBL" id="MBD8506805.1"/>
    </source>
</evidence>
<reference evidence="3" key="1">
    <citation type="submission" date="2020-09" db="EMBL/GenBank/DDBJ databases">
        <title>Hoyosella lacisalsi sp. nov., a halotolerant actinobacterium isolated from soil of Lake Gudzhirganskoe.</title>
        <authorList>
            <person name="Yang Q."/>
            <person name="Guo P.Y."/>
            <person name="Liu S.W."/>
            <person name="Li F.N."/>
            <person name="Sun C.H."/>
        </authorList>
    </citation>
    <scope>NUCLEOTIDE SEQUENCE</scope>
    <source>
        <strain evidence="3">G463</strain>
    </source>
</reference>
<dbReference type="InterPro" id="IPR007210">
    <property type="entry name" value="ABC_Gly_betaine_transp_sub-bd"/>
</dbReference>
<evidence type="ECO:0000259" key="2">
    <source>
        <dbReference type="Pfam" id="PF04069"/>
    </source>
</evidence>
<feature type="domain" description="ABC-type glycine betaine transport system substrate-binding" evidence="2">
    <location>
        <begin position="45"/>
        <end position="304"/>
    </location>
</feature>
<proteinExistence type="predicted"/>
<evidence type="ECO:0000313" key="4">
    <source>
        <dbReference type="Proteomes" id="UP000642993"/>
    </source>
</evidence>
<dbReference type="Proteomes" id="UP000642993">
    <property type="component" value="Unassembled WGS sequence"/>
</dbReference>
<protein>
    <submittedName>
        <fullName evidence="3">ABC transporter substrate-binding protein</fullName>
    </submittedName>
</protein>
<comment type="caution">
    <text evidence="3">The sequence shown here is derived from an EMBL/GenBank/DDBJ whole genome shotgun (WGS) entry which is preliminary data.</text>
</comment>
<dbReference type="Pfam" id="PF04069">
    <property type="entry name" value="OpuAC"/>
    <property type="match status" value="1"/>
</dbReference>
<dbReference type="SUPFAM" id="SSF53850">
    <property type="entry name" value="Periplasmic binding protein-like II"/>
    <property type="match status" value="1"/>
</dbReference>
<dbReference type="CDD" id="cd13606">
    <property type="entry name" value="PBP2_ProX_like"/>
    <property type="match status" value="1"/>
</dbReference>
<accession>A0A927JDG4</accession>
<dbReference type="AlphaFoldDB" id="A0A927JDG4"/>
<evidence type="ECO:0000256" key="1">
    <source>
        <dbReference type="SAM" id="SignalP"/>
    </source>
</evidence>
<dbReference type="EMBL" id="JACYWE010000005">
    <property type="protein sequence ID" value="MBD8506805.1"/>
    <property type="molecule type" value="Genomic_DNA"/>
</dbReference>
<organism evidence="3 4">
    <name type="scientific">Lolliginicoccus lacisalsi</name>
    <dbReference type="NCBI Taxonomy" id="2742202"/>
    <lineage>
        <taxon>Bacteria</taxon>
        <taxon>Bacillati</taxon>
        <taxon>Actinomycetota</taxon>
        <taxon>Actinomycetes</taxon>
        <taxon>Mycobacteriales</taxon>
        <taxon>Hoyosellaceae</taxon>
        <taxon>Lolliginicoccus</taxon>
    </lineage>
</organism>
<dbReference type="GO" id="GO:0043190">
    <property type="term" value="C:ATP-binding cassette (ABC) transporter complex"/>
    <property type="evidence" value="ECO:0007669"/>
    <property type="project" value="InterPro"/>
</dbReference>
<gene>
    <name evidence="3" type="ORF">HT102_09925</name>
</gene>
<sequence length="308" mass="31880">MFVARRSLLTRSLAGAAVLAISATLGACGGDGGNPLTEGEGSGGIVVGSANFPESVLLAEIYAQALEATGAEVERTYNIGSREIYYGQVERGAISLMPEYNGALLAYLGTDSSARTTEDVNAALAEALPEGLEVLESAPAQNTDALVVTEDTADRFDLATIADLAPVAGAMRVGAAPEFATREQGLVGIEETYGVVFEEFVATDNSGPITITSLARGDIDVANIYSTDPALSSRPFVVREDTDSVFGAQNITPLVASGTLSDDAVSRANEVSSRLTTDILAGLLASVIADRRDVNEVAAEWLAEQGLA</sequence>
<feature type="signal peptide" evidence="1">
    <location>
        <begin position="1"/>
        <end position="27"/>
    </location>
</feature>
<dbReference type="Gene3D" id="3.40.190.10">
    <property type="entry name" value="Periplasmic binding protein-like II"/>
    <property type="match status" value="1"/>
</dbReference>
<dbReference type="PROSITE" id="PS51257">
    <property type="entry name" value="PROKAR_LIPOPROTEIN"/>
    <property type="match status" value="1"/>
</dbReference>
<feature type="chain" id="PRO_5038592086" evidence="1">
    <location>
        <begin position="28"/>
        <end position="308"/>
    </location>
</feature>
<keyword evidence="4" id="KW-1185">Reference proteome</keyword>
<dbReference type="GO" id="GO:0022857">
    <property type="term" value="F:transmembrane transporter activity"/>
    <property type="evidence" value="ECO:0007669"/>
    <property type="project" value="InterPro"/>
</dbReference>
<name>A0A927JDG4_9ACTN</name>
<dbReference type="Gene3D" id="3.40.190.120">
    <property type="entry name" value="Osmoprotection protein (prox), domain 2"/>
    <property type="match status" value="1"/>
</dbReference>
<keyword evidence="1" id="KW-0732">Signal</keyword>